<evidence type="ECO:0000313" key="8">
    <source>
        <dbReference type="EMBL" id="KDR94153.1"/>
    </source>
</evidence>
<dbReference type="PANTHER" id="PTHR33692:SF1">
    <property type="entry name" value="RIBOSOME MATURATION FACTOR RIMM"/>
    <property type="match status" value="1"/>
</dbReference>
<keyword evidence="4 5" id="KW-0143">Chaperone</keyword>
<dbReference type="eggNOG" id="COG0806">
    <property type="taxonomic scope" value="Bacteria"/>
</dbReference>
<dbReference type="SUPFAM" id="SSF50346">
    <property type="entry name" value="PRC-barrel domain"/>
    <property type="match status" value="1"/>
</dbReference>
<dbReference type="GO" id="GO:0005737">
    <property type="term" value="C:cytoplasm"/>
    <property type="evidence" value="ECO:0007669"/>
    <property type="project" value="UniProtKB-SubCell"/>
</dbReference>
<comment type="subcellular location">
    <subcellularLocation>
        <location evidence="5">Cytoplasm</location>
    </subcellularLocation>
</comment>
<dbReference type="InterPro" id="IPR036976">
    <property type="entry name" value="RimM_N_sf"/>
</dbReference>
<dbReference type="GO" id="GO:0006364">
    <property type="term" value="P:rRNA processing"/>
    <property type="evidence" value="ECO:0007669"/>
    <property type="project" value="UniProtKB-UniRule"/>
</dbReference>
<comment type="domain">
    <text evidence="5">The PRC barrel domain binds ribosomal protein uS19.</text>
</comment>
<dbReference type="SUPFAM" id="SSF50447">
    <property type="entry name" value="Translation proteins"/>
    <property type="match status" value="1"/>
</dbReference>
<name>A0A069RBM2_PEPLI</name>
<dbReference type="RefSeq" id="WP_038268093.1">
    <property type="nucleotide sequence ID" value="NZ_FSRH01000003.1"/>
</dbReference>
<dbReference type="InterPro" id="IPR011961">
    <property type="entry name" value="RimM"/>
</dbReference>
<keyword evidence="1 5" id="KW-0963">Cytoplasm</keyword>
<dbReference type="HAMAP" id="MF_00014">
    <property type="entry name" value="Ribosome_mat_RimM"/>
    <property type="match status" value="1"/>
</dbReference>
<dbReference type="InterPro" id="IPR009000">
    <property type="entry name" value="Transl_B-barrel_sf"/>
</dbReference>
<dbReference type="InterPro" id="IPR011033">
    <property type="entry name" value="PRC_barrel-like_sf"/>
</dbReference>
<evidence type="ECO:0000256" key="2">
    <source>
        <dbReference type="ARBA" id="ARBA00022517"/>
    </source>
</evidence>
<dbReference type="EMBL" id="JJMM01000026">
    <property type="protein sequence ID" value="KDR94153.1"/>
    <property type="molecule type" value="Genomic_DNA"/>
</dbReference>
<comment type="function">
    <text evidence="5">An accessory protein needed during the final step in the assembly of 30S ribosomal subunit, possibly for assembly of the head region. Essential for efficient processing of 16S rRNA. May be needed both before and after RbfA during the maturation of 16S rRNA. It has affinity for free ribosomal 30S subunits but not for 70S ribosomes.</text>
</comment>
<dbReference type="OrthoDB" id="9810331at2"/>
<evidence type="ECO:0000256" key="3">
    <source>
        <dbReference type="ARBA" id="ARBA00022552"/>
    </source>
</evidence>
<evidence type="ECO:0000256" key="1">
    <source>
        <dbReference type="ARBA" id="ARBA00022490"/>
    </source>
</evidence>
<comment type="similarity">
    <text evidence="5">Belongs to the RimM family.</text>
</comment>
<dbReference type="Pfam" id="PF24986">
    <property type="entry name" value="PRC_RimM"/>
    <property type="match status" value="1"/>
</dbReference>
<evidence type="ECO:0000256" key="5">
    <source>
        <dbReference type="HAMAP-Rule" id="MF_00014"/>
    </source>
</evidence>
<evidence type="ECO:0000259" key="6">
    <source>
        <dbReference type="Pfam" id="PF01782"/>
    </source>
</evidence>
<dbReference type="GO" id="GO:0042274">
    <property type="term" value="P:ribosomal small subunit biogenesis"/>
    <property type="evidence" value="ECO:0007669"/>
    <property type="project" value="UniProtKB-UniRule"/>
</dbReference>
<dbReference type="GO" id="GO:0005840">
    <property type="term" value="C:ribosome"/>
    <property type="evidence" value="ECO:0007669"/>
    <property type="project" value="InterPro"/>
</dbReference>
<dbReference type="NCBIfam" id="TIGR02273">
    <property type="entry name" value="16S_RimM"/>
    <property type="match status" value="1"/>
</dbReference>
<evidence type="ECO:0000259" key="7">
    <source>
        <dbReference type="Pfam" id="PF24986"/>
    </source>
</evidence>
<organism evidence="8 9">
    <name type="scientific">Peptoclostridium litorale DSM 5388</name>
    <dbReference type="NCBI Taxonomy" id="1121324"/>
    <lineage>
        <taxon>Bacteria</taxon>
        <taxon>Bacillati</taxon>
        <taxon>Bacillota</taxon>
        <taxon>Clostridia</taxon>
        <taxon>Peptostreptococcales</taxon>
        <taxon>Peptoclostridiaceae</taxon>
        <taxon>Peptoclostridium</taxon>
    </lineage>
</organism>
<protein>
    <recommendedName>
        <fullName evidence="5">Ribosome maturation factor RimM</fullName>
    </recommendedName>
</protein>
<gene>
    <name evidence="5 8" type="primary">rimM</name>
    <name evidence="8" type="ORF">CLIT_23c04260</name>
</gene>
<keyword evidence="3 5" id="KW-0698">rRNA processing</keyword>
<accession>A0A069RBM2</accession>
<reference evidence="8 9" key="1">
    <citation type="submission" date="2014-03" db="EMBL/GenBank/DDBJ databases">
        <title>Genome sequence of Clostridium litorale W6, DSM 5388.</title>
        <authorList>
            <person name="Poehlein A."/>
            <person name="Jagirdar A."/>
            <person name="Khonsari B."/>
            <person name="Chibani C.M."/>
            <person name="Gutierrez Gutierrez D.A."/>
            <person name="Davydova E."/>
            <person name="Alghaithi H.S."/>
            <person name="Nair K.P."/>
            <person name="Dhamotharan K."/>
            <person name="Chandran L."/>
            <person name="G W."/>
            <person name="Daniel R."/>
        </authorList>
    </citation>
    <scope>NUCLEOTIDE SEQUENCE [LARGE SCALE GENOMIC DNA]</scope>
    <source>
        <strain evidence="8 9">W6</strain>
    </source>
</reference>
<evidence type="ECO:0000256" key="4">
    <source>
        <dbReference type="ARBA" id="ARBA00023186"/>
    </source>
</evidence>
<dbReference type="InterPro" id="IPR056792">
    <property type="entry name" value="PRC_RimM"/>
</dbReference>
<dbReference type="GO" id="GO:0043022">
    <property type="term" value="F:ribosome binding"/>
    <property type="evidence" value="ECO:0007669"/>
    <property type="project" value="InterPro"/>
</dbReference>
<dbReference type="AlphaFoldDB" id="A0A069RBM2"/>
<sequence length="172" mass="20177">MEAIFIADYLKIGQIVNTQGLRGEMRVYPLTDYKERFEEIDSLFLGENFSEKVKIEKVRYKKNMVILKLRGIDHINDVEKLKNVYLYVDKDDRELEEDTYYIEDIIGMKVYTMEDEYIGDVDDVIQTAGANDIYSVRDSENKQVLIPVVDEFVKEIDMEKGIIRIDPIEGMI</sequence>
<evidence type="ECO:0000313" key="9">
    <source>
        <dbReference type="Proteomes" id="UP000027946"/>
    </source>
</evidence>
<dbReference type="PANTHER" id="PTHR33692">
    <property type="entry name" value="RIBOSOME MATURATION FACTOR RIMM"/>
    <property type="match status" value="1"/>
</dbReference>
<proteinExistence type="inferred from homology"/>
<dbReference type="Gene3D" id="2.30.30.240">
    <property type="entry name" value="PRC-barrel domain"/>
    <property type="match status" value="1"/>
</dbReference>
<comment type="subunit">
    <text evidence="5">Binds ribosomal protein uS19.</text>
</comment>
<keyword evidence="9" id="KW-1185">Reference proteome</keyword>
<dbReference type="Proteomes" id="UP000027946">
    <property type="component" value="Unassembled WGS sequence"/>
</dbReference>
<dbReference type="Gene3D" id="2.40.30.60">
    <property type="entry name" value="RimM"/>
    <property type="match status" value="1"/>
</dbReference>
<dbReference type="InterPro" id="IPR002676">
    <property type="entry name" value="RimM_N"/>
</dbReference>
<keyword evidence="2 5" id="KW-0690">Ribosome biogenesis</keyword>
<feature type="domain" description="RimM N-terminal" evidence="6">
    <location>
        <begin position="12"/>
        <end position="92"/>
    </location>
</feature>
<feature type="domain" description="Ribosome maturation factor RimM PRC barrel" evidence="7">
    <location>
        <begin position="103"/>
        <end position="170"/>
    </location>
</feature>
<dbReference type="Pfam" id="PF01782">
    <property type="entry name" value="RimM"/>
    <property type="match status" value="1"/>
</dbReference>
<dbReference type="STRING" id="1121324.CLIT_23c04260"/>
<comment type="caution">
    <text evidence="8">The sequence shown here is derived from an EMBL/GenBank/DDBJ whole genome shotgun (WGS) entry which is preliminary data.</text>
</comment>